<name>A0ABU7M8X6_9ACTN</name>
<reference evidence="1 2" key="1">
    <citation type="submission" date="2024-01" db="EMBL/GenBank/DDBJ databases">
        <title>Draft genome sequence of Gordonia sp. LSe1-13.</title>
        <authorList>
            <person name="Suphannarot A."/>
            <person name="Mingma R."/>
        </authorList>
    </citation>
    <scope>NUCLEOTIDE SEQUENCE [LARGE SCALE GENOMIC DNA]</scope>
    <source>
        <strain evidence="1 2">LSe1-13</strain>
    </source>
</reference>
<dbReference type="EMBL" id="JAZDUF010000001">
    <property type="protein sequence ID" value="MEE3849121.1"/>
    <property type="molecule type" value="Genomic_DNA"/>
</dbReference>
<dbReference type="Proteomes" id="UP001347146">
    <property type="component" value="Unassembled WGS sequence"/>
</dbReference>
<keyword evidence="2" id="KW-1185">Reference proteome</keyword>
<dbReference type="RefSeq" id="WP_330430775.1">
    <property type="nucleotide sequence ID" value="NZ_JAZDUF010000001.1"/>
</dbReference>
<comment type="caution">
    <text evidence="1">The sequence shown here is derived from an EMBL/GenBank/DDBJ whole genome shotgun (WGS) entry which is preliminary data.</text>
</comment>
<dbReference type="Pfam" id="PF04402">
    <property type="entry name" value="SIMPL"/>
    <property type="match status" value="1"/>
</dbReference>
<dbReference type="PANTHER" id="PTHR34387">
    <property type="entry name" value="SLR1258 PROTEIN"/>
    <property type="match status" value="1"/>
</dbReference>
<dbReference type="Gene3D" id="3.30.110.170">
    <property type="entry name" value="Protein of unknown function (DUF541), domain 1"/>
    <property type="match status" value="1"/>
</dbReference>
<gene>
    <name evidence="1" type="ORF">VZC37_02175</name>
</gene>
<dbReference type="PANTHER" id="PTHR34387:SF2">
    <property type="entry name" value="SLR1258 PROTEIN"/>
    <property type="match status" value="1"/>
</dbReference>
<dbReference type="InterPro" id="IPR007497">
    <property type="entry name" value="SIMPL/DUF541"/>
</dbReference>
<sequence>MPQLEIVVRGVARRKFAPEFAVLDLAVKTNGPSRDAVYKSAVEVHAALVAALDELVGDGAIGEWTSDTIRVFGHRPYDGEGRRLDVEYATQIGLSARFGDFEALSRFVDRWSTVEGVRIGGVRWILSEGSRRDREHELRREAVDDAVFKAQAYADAVGRGAVTPIRLADPDMRTDARPAMLRAAPPGGPGSAPALELRPADIEISVEVDALFVADQ</sequence>
<dbReference type="Gene3D" id="3.30.70.2970">
    <property type="entry name" value="Protein of unknown function (DUF541), domain 2"/>
    <property type="match status" value="1"/>
</dbReference>
<proteinExistence type="predicted"/>
<evidence type="ECO:0000313" key="2">
    <source>
        <dbReference type="Proteomes" id="UP001347146"/>
    </source>
</evidence>
<organism evidence="1 2">
    <name type="scientific">Gordonia sesuvii</name>
    <dbReference type="NCBI Taxonomy" id="3116777"/>
    <lineage>
        <taxon>Bacteria</taxon>
        <taxon>Bacillati</taxon>
        <taxon>Actinomycetota</taxon>
        <taxon>Actinomycetes</taxon>
        <taxon>Mycobacteriales</taxon>
        <taxon>Gordoniaceae</taxon>
        <taxon>Gordonia</taxon>
    </lineage>
</organism>
<dbReference type="InterPro" id="IPR052022">
    <property type="entry name" value="26kDa_periplasmic_antigen"/>
</dbReference>
<evidence type="ECO:0000313" key="1">
    <source>
        <dbReference type="EMBL" id="MEE3849121.1"/>
    </source>
</evidence>
<accession>A0ABU7M8X6</accession>
<protein>
    <submittedName>
        <fullName evidence="1">SIMPL domain-containing protein</fullName>
    </submittedName>
</protein>